<organism evidence="11 12">
    <name type="scientific">Caligus rogercresseyi</name>
    <name type="common">Sea louse</name>
    <dbReference type="NCBI Taxonomy" id="217165"/>
    <lineage>
        <taxon>Eukaryota</taxon>
        <taxon>Metazoa</taxon>
        <taxon>Ecdysozoa</taxon>
        <taxon>Arthropoda</taxon>
        <taxon>Crustacea</taxon>
        <taxon>Multicrustacea</taxon>
        <taxon>Hexanauplia</taxon>
        <taxon>Copepoda</taxon>
        <taxon>Siphonostomatoida</taxon>
        <taxon>Caligidae</taxon>
        <taxon>Caligus</taxon>
    </lineage>
</organism>
<dbReference type="InterPro" id="IPR000210">
    <property type="entry name" value="BTB/POZ_dom"/>
</dbReference>
<dbReference type="InterPro" id="IPR050457">
    <property type="entry name" value="ZnFinger_BTB_dom_contain"/>
</dbReference>
<dbReference type="PANTHER" id="PTHR46105:SF5">
    <property type="entry name" value="ZINC FINGER AND BTB DOMAIN-CONTAINING PROTEIN 44 ISOFORM X1"/>
    <property type="match status" value="1"/>
</dbReference>
<dbReference type="Pfam" id="PF00651">
    <property type="entry name" value="BTB"/>
    <property type="match status" value="1"/>
</dbReference>
<reference evidence="12" key="1">
    <citation type="submission" date="2021-01" db="EMBL/GenBank/DDBJ databases">
        <title>Caligus Genome Assembly.</title>
        <authorList>
            <person name="Gallardo-Escarate C."/>
        </authorList>
    </citation>
    <scope>NUCLEOTIDE SEQUENCE [LARGE SCALE GENOMIC DNA]</scope>
</reference>
<keyword evidence="12" id="KW-1185">Reference proteome</keyword>
<evidence type="ECO:0000256" key="1">
    <source>
        <dbReference type="ARBA" id="ARBA00004123"/>
    </source>
</evidence>
<evidence type="ECO:0000259" key="10">
    <source>
        <dbReference type="PROSITE" id="PS50097"/>
    </source>
</evidence>
<dbReference type="GO" id="GO:0008270">
    <property type="term" value="F:zinc ion binding"/>
    <property type="evidence" value="ECO:0007669"/>
    <property type="project" value="UniProtKB-KW"/>
</dbReference>
<dbReference type="EMBL" id="CP045907">
    <property type="protein sequence ID" value="QQP35626.1"/>
    <property type="molecule type" value="Genomic_DNA"/>
</dbReference>
<keyword evidence="9" id="KW-0539">Nucleus</keyword>
<dbReference type="OrthoDB" id="9978265at2759"/>
<evidence type="ECO:0000256" key="7">
    <source>
        <dbReference type="ARBA" id="ARBA00023125"/>
    </source>
</evidence>
<dbReference type="Gene3D" id="3.30.710.10">
    <property type="entry name" value="Potassium Channel Kv1.1, Chain A"/>
    <property type="match status" value="1"/>
</dbReference>
<sequence>DAMLMKTSWREPAPWTISEANNHCVHAFEKLRVQREQGRFCDVTLSIQGRTFPAHRCVLASCSPWFDTNFKVLQAFMSKRLSVLFNFC</sequence>
<dbReference type="PANTHER" id="PTHR46105">
    <property type="entry name" value="AGAP004733-PA"/>
    <property type="match status" value="1"/>
</dbReference>
<evidence type="ECO:0000256" key="5">
    <source>
        <dbReference type="ARBA" id="ARBA00022833"/>
    </source>
</evidence>
<evidence type="ECO:0000256" key="6">
    <source>
        <dbReference type="ARBA" id="ARBA00023015"/>
    </source>
</evidence>
<evidence type="ECO:0000256" key="8">
    <source>
        <dbReference type="ARBA" id="ARBA00023163"/>
    </source>
</evidence>
<evidence type="ECO:0000256" key="9">
    <source>
        <dbReference type="ARBA" id="ARBA00023242"/>
    </source>
</evidence>
<feature type="domain" description="BTB" evidence="10">
    <location>
        <begin position="41"/>
        <end position="70"/>
    </location>
</feature>
<dbReference type="Proteomes" id="UP000595437">
    <property type="component" value="Chromosome 18"/>
</dbReference>
<evidence type="ECO:0000313" key="11">
    <source>
        <dbReference type="EMBL" id="QQP35626.1"/>
    </source>
</evidence>
<accession>A0A7T8GQ97</accession>
<keyword evidence="3" id="KW-0677">Repeat</keyword>
<feature type="non-terminal residue" evidence="11">
    <location>
        <position position="1"/>
    </location>
</feature>
<evidence type="ECO:0000256" key="2">
    <source>
        <dbReference type="ARBA" id="ARBA00022723"/>
    </source>
</evidence>
<dbReference type="GO" id="GO:0000978">
    <property type="term" value="F:RNA polymerase II cis-regulatory region sequence-specific DNA binding"/>
    <property type="evidence" value="ECO:0007669"/>
    <property type="project" value="TreeGrafter"/>
</dbReference>
<comment type="subcellular location">
    <subcellularLocation>
        <location evidence="1">Nucleus</location>
    </subcellularLocation>
</comment>
<keyword evidence="5" id="KW-0862">Zinc</keyword>
<evidence type="ECO:0000256" key="4">
    <source>
        <dbReference type="ARBA" id="ARBA00022771"/>
    </source>
</evidence>
<name>A0A7T8GQ97_CALRO</name>
<protein>
    <submittedName>
        <fullName evidence="11">LOC101862921</fullName>
    </submittedName>
</protein>
<dbReference type="PROSITE" id="PS50097">
    <property type="entry name" value="BTB"/>
    <property type="match status" value="1"/>
</dbReference>
<evidence type="ECO:0000313" key="12">
    <source>
        <dbReference type="Proteomes" id="UP000595437"/>
    </source>
</evidence>
<dbReference type="InterPro" id="IPR011333">
    <property type="entry name" value="SKP1/BTB/POZ_sf"/>
</dbReference>
<evidence type="ECO:0000256" key="3">
    <source>
        <dbReference type="ARBA" id="ARBA00022737"/>
    </source>
</evidence>
<proteinExistence type="predicted"/>
<dbReference type="SUPFAM" id="SSF54695">
    <property type="entry name" value="POZ domain"/>
    <property type="match status" value="1"/>
</dbReference>
<dbReference type="GO" id="GO:0005634">
    <property type="term" value="C:nucleus"/>
    <property type="evidence" value="ECO:0007669"/>
    <property type="project" value="UniProtKB-SubCell"/>
</dbReference>
<dbReference type="AlphaFoldDB" id="A0A7T8GQ97"/>
<gene>
    <name evidence="11" type="ORF">FKW44_023902</name>
</gene>
<keyword evidence="2" id="KW-0479">Metal-binding</keyword>
<keyword evidence="4" id="KW-0863">Zinc-finger</keyword>
<keyword evidence="8" id="KW-0804">Transcription</keyword>
<dbReference type="GO" id="GO:0000981">
    <property type="term" value="F:DNA-binding transcription factor activity, RNA polymerase II-specific"/>
    <property type="evidence" value="ECO:0007669"/>
    <property type="project" value="TreeGrafter"/>
</dbReference>
<keyword evidence="6" id="KW-0805">Transcription regulation</keyword>
<keyword evidence="7" id="KW-0238">DNA-binding</keyword>